<comment type="caution">
    <text evidence="2">The sequence shown here is derived from an EMBL/GenBank/DDBJ whole genome shotgun (WGS) entry which is preliminary data.</text>
</comment>
<accession>A0A168IR15</accession>
<dbReference type="PANTHER" id="PTHR23524">
    <property type="entry name" value="TRANSPORTER, PUTATIVE (AFU_ORTHOLOGUE AFUA_8G04850)-RELATED"/>
    <property type="match status" value="1"/>
</dbReference>
<evidence type="ECO:0000313" key="2">
    <source>
        <dbReference type="EMBL" id="OAD00251.1"/>
    </source>
</evidence>
<keyword evidence="1" id="KW-0472">Membrane</keyword>
<organism evidence="2 3">
    <name type="scientific">Mucor lusitanicus CBS 277.49</name>
    <dbReference type="NCBI Taxonomy" id="747725"/>
    <lineage>
        <taxon>Eukaryota</taxon>
        <taxon>Fungi</taxon>
        <taxon>Fungi incertae sedis</taxon>
        <taxon>Mucoromycota</taxon>
        <taxon>Mucoromycotina</taxon>
        <taxon>Mucoromycetes</taxon>
        <taxon>Mucorales</taxon>
        <taxon>Mucorineae</taxon>
        <taxon>Mucoraceae</taxon>
        <taxon>Mucor</taxon>
    </lineage>
</organism>
<feature type="transmembrane region" description="Helical" evidence="1">
    <location>
        <begin position="51"/>
        <end position="74"/>
    </location>
</feature>
<protein>
    <recommendedName>
        <fullName evidence="4">Major facilitator superfamily (MFS) profile domain-containing protein</fullName>
    </recommendedName>
</protein>
<evidence type="ECO:0000313" key="3">
    <source>
        <dbReference type="Proteomes" id="UP000077051"/>
    </source>
</evidence>
<dbReference type="InterPro" id="IPR036259">
    <property type="entry name" value="MFS_trans_sf"/>
</dbReference>
<proteinExistence type="predicted"/>
<dbReference type="Proteomes" id="UP000077051">
    <property type="component" value="Unassembled WGS sequence"/>
</dbReference>
<dbReference type="EMBL" id="AMYB01000007">
    <property type="protein sequence ID" value="OAD00251.1"/>
    <property type="molecule type" value="Genomic_DNA"/>
</dbReference>
<dbReference type="STRING" id="747725.A0A168IR15"/>
<dbReference type="SUPFAM" id="SSF103473">
    <property type="entry name" value="MFS general substrate transporter"/>
    <property type="match status" value="1"/>
</dbReference>
<gene>
    <name evidence="2" type="ORF">MUCCIDRAFT_157005</name>
</gene>
<dbReference type="AlphaFoldDB" id="A0A168IR15"/>
<evidence type="ECO:0000256" key="1">
    <source>
        <dbReference type="SAM" id="Phobius"/>
    </source>
</evidence>
<dbReference type="PANTHER" id="PTHR23524:SF1">
    <property type="entry name" value="MRH DOMAIN-CONTAINING PROTEIN-RELATED"/>
    <property type="match status" value="1"/>
</dbReference>
<name>A0A168IR15_MUCCL</name>
<reference evidence="2 3" key="1">
    <citation type="submission" date="2015-06" db="EMBL/GenBank/DDBJ databases">
        <title>Expansion of signal transduction pathways in fungi by whole-genome duplication.</title>
        <authorList>
            <consortium name="DOE Joint Genome Institute"/>
            <person name="Corrochano L.M."/>
            <person name="Kuo A."/>
            <person name="Marcet-Houben M."/>
            <person name="Polaino S."/>
            <person name="Salamov A."/>
            <person name="Villalobos J.M."/>
            <person name="Alvarez M.I."/>
            <person name="Avalos J."/>
            <person name="Benito E.P."/>
            <person name="Benoit I."/>
            <person name="Burger G."/>
            <person name="Camino L.P."/>
            <person name="Canovas D."/>
            <person name="Cerda-Olmedo E."/>
            <person name="Cheng J.-F."/>
            <person name="Dominguez A."/>
            <person name="Elias M."/>
            <person name="Eslava A.P."/>
            <person name="Glaser F."/>
            <person name="Grimwood J."/>
            <person name="Gutierrez G."/>
            <person name="Heitman J."/>
            <person name="Henrissat B."/>
            <person name="Iturriaga E.A."/>
            <person name="Lang B.F."/>
            <person name="Lavin J.L."/>
            <person name="Lee S."/>
            <person name="Li W."/>
            <person name="Lindquist E."/>
            <person name="Lopez-Garcia S."/>
            <person name="Luque E.M."/>
            <person name="Marcos A.T."/>
            <person name="Martin J."/>
            <person name="Mccluskey K."/>
            <person name="Medina H.R."/>
            <person name="Miralles-Duran A."/>
            <person name="Miyazaki A."/>
            <person name="Munoz-Torres E."/>
            <person name="Oguiza J.A."/>
            <person name="Ohm R."/>
            <person name="Olmedo M."/>
            <person name="Orejas M."/>
            <person name="Ortiz-Castellanos L."/>
            <person name="Pisabarro A.G."/>
            <person name="Rodriguez-Romero J."/>
            <person name="Ruiz-Herrera J."/>
            <person name="Ruiz-Vazquez R."/>
            <person name="Sanz C."/>
            <person name="Schackwitz W."/>
            <person name="Schmutz J."/>
            <person name="Shahriari M."/>
            <person name="Shelest E."/>
            <person name="Silva-Franco F."/>
            <person name="Soanes D."/>
            <person name="Syed K."/>
            <person name="Tagua V.G."/>
            <person name="Talbot N.J."/>
            <person name="Thon M."/>
            <person name="De Vries R.P."/>
            <person name="Wiebenga A."/>
            <person name="Yadav J.S."/>
            <person name="Braun E.L."/>
            <person name="Baker S."/>
            <person name="Garre V."/>
            <person name="Horwitz B."/>
            <person name="Torres-Martinez S."/>
            <person name="Idnurm A."/>
            <person name="Herrera-Estrella A."/>
            <person name="Gabaldon T."/>
            <person name="Grigoriev I.V."/>
        </authorList>
    </citation>
    <scope>NUCLEOTIDE SEQUENCE [LARGE SCALE GENOMIC DNA]</scope>
    <source>
        <strain evidence="2 3">CBS 277.49</strain>
    </source>
</reference>
<dbReference type="OrthoDB" id="18110at2759"/>
<keyword evidence="1" id="KW-0812">Transmembrane</keyword>
<keyword evidence="1" id="KW-1133">Transmembrane helix</keyword>
<dbReference type="VEuPathDB" id="FungiDB:MUCCIDRAFT_157005"/>
<feature type="transmembrane region" description="Helical" evidence="1">
    <location>
        <begin position="21"/>
        <end position="45"/>
    </location>
</feature>
<sequence length="100" mass="11004">MIISGMAMVAGNYIKREEHAAISATYSFIGALGIIVVSKVGGVLFDDWMKGAPFLLLGIGHCLIMLMSVIVYGSRLISERKQKKQQQLFNKEANPTYIPN</sequence>
<keyword evidence="3" id="KW-1185">Reference proteome</keyword>
<evidence type="ECO:0008006" key="4">
    <source>
        <dbReference type="Google" id="ProtNLM"/>
    </source>
</evidence>